<feature type="region of interest" description="Disordered" evidence="1">
    <location>
        <begin position="1"/>
        <end position="46"/>
    </location>
</feature>
<gene>
    <name evidence="2" type="ORF">g.683</name>
</gene>
<feature type="non-terminal residue" evidence="2">
    <location>
        <position position="470"/>
    </location>
</feature>
<accession>A0A1B6KHT6</accession>
<dbReference type="EMBL" id="GEBQ01028966">
    <property type="protein sequence ID" value="JAT11011.1"/>
    <property type="molecule type" value="Transcribed_RNA"/>
</dbReference>
<organism evidence="2">
    <name type="scientific">Graphocephala atropunctata</name>
    <dbReference type="NCBI Taxonomy" id="36148"/>
    <lineage>
        <taxon>Eukaryota</taxon>
        <taxon>Metazoa</taxon>
        <taxon>Ecdysozoa</taxon>
        <taxon>Arthropoda</taxon>
        <taxon>Hexapoda</taxon>
        <taxon>Insecta</taxon>
        <taxon>Pterygota</taxon>
        <taxon>Neoptera</taxon>
        <taxon>Paraneoptera</taxon>
        <taxon>Hemiptera</taxon>
        <taxon>Auchenorrhyncha</taxon>
        <taxon>Membracoidea</taxon>
        <taxon>Cicadellidae</taxon>
        <taxon>Cicadellinae</taxon>
        <taxon>Cicadellini</taxon>
        <taxon>Graphocephala</taxon>
    </lineage>
</organism>
<dbReference type="AlphaFoldDB" id="A0A1B6KHT6"/>
<feature type="compositionally biased region" description="Basic residues" evidence="1">
    <location>
        <begin position="1"/>
        <end position="14"/>
    </location>
</feature>
<protein>
    <submittedName>
        <fullName evidence="2">Uncharacterized protein</fullName>
    </submittedName>
</protein>
<name>A0A1B6KHT6_9HEMI</name>
<feature type="compositionally biased region" description="Low complexity" evidence="1">
    <location>
        <begin position="109"/>
        <end position="124"/>
    </location>
</feature>
<reference evidence="2" key="1">
    <citation type="submission" date="2015-11" db="EMBL/GenBank/DDBJ databases">
        <title>De novo transcriptome assembly of four potential Pierce s Disease insect vectors from Arizona vineyards.</title>
        <authorList>
            <person name="Tassone E.E."/>
        </authorList>
    </citation>
    <scope>NUCLEOTIDE SEQUENCE</scope>
</reference>
<evidence type="ECO:0000313" key="2">
    <source>
        <dbReference type="EMBL" id="JAT11011.1"/>
    </source>
</evidence>
<feature type="compositionally biased region" description="Polar residues" evidence="1">
    <location>
        <begin position="99"/>
        <end position="108"/>
    </location>
</feature>
<feature type="region of interest" description="Disordered" evidence="1">
    <location>
        <begin position="73"/>
        <end position="128"/>
    </location>
</feature>
<proteinExistence type="predicted"/>
<sequence length="470" mass="53319">MPPKKEKKKIKKPIKKEDENLKAPPSETVGGDQKYDQLKPTKSISTIKEKKETLLDDIKQNVHERNVSFKRNLIESTAVPDGDPEPHRKKTSLGPSGRATLSKSFVRTPSQQRSPRSISRIESQASPSHEKLPLYKTLSAQSSVESEMSIDEDIVTLIVPETSQKIVHCLIGKDLFVDKTWCMVKKADILGDVAIEDANSPFFNLTHKVLEYKQDELLIGYEPFSGVPNQFMLCITESGRDDVLNRLDSLKSSYLRRIEQSKEVVPKQWESQGSEEFVDHFQIKHTRKPISLEWIGDITKRCFSEPKFEDCDPDSMKNGYTCLVPTEKEKFELVYKKTQETGIQAVAQKSEASAQTEPEIPTNASTQYAPETEISVPDTDVTQTAIKSQDLNTFFKKYLDYLLECLNYNEVYDLYHDDYPALYVAGEETQVQQLGTYHQYQSFTDVAAIEGKLVISSSWHPNYTGIVAVA</sequence>
<evidence type="ECO:0000256" key="1">
    <source>
        <dbReference type="SAM" id="MobiDB-lite"/>
    </source>
</evidence>